<dbReference type="InterPro" id="IPR045330">
    <property type="entry name" value="TRM3/TARBP1"/>
</dbReference>
<evidence type="ECO:0000313" key="2">
    <source>
        <dbReference type="Proteomes" id="UP001497444"/>
    </source>
</evidence>
<dbReference type="PANTHER" id="PTHR12029">
    <property type="entry name" value="RNA METHYLTRANSFERASE"/>
    <property type="match status" value="1"/>
</dbReference>
<gene>
    <name evidence="1" type="ORF">CSSPJE1EN1_LOCUS2131</name>
</gene>
<name>A0ABP0VQA0_9BRYO</name>
<reference evidence="1" key="1">
    <citation type="submission" date="2024-02" db="EMBL/GenBank/DDBJ databases">
        <authorList>
            <consortium name="ELIXIR-Norway"/>
            <consortium name="Elixir Norway"/>
        </authorList>
    </citation>
    <scope>NUCLEOTIDE SEQUENCE</scope>
</reference>
<dbReference type="Proteomes" id="UP001497444">
    <property type="component" value="Chromosome 10"/>
</dbReference>
<proteinExistence type="predicted"/>
<sequence>MHLTALHITGLWLQYPTTAIFYVEQLKLLSLHGGEAVDEELDGELVESQVAAQEYSMLIQSSDIELAERARVSQDSKVLAIAKSAATCGQMLLLELLNAAVDDPNLSKELYKKKSLQNNMPSVWQYIEAFAVHIYLRFPSLVEMNLIPLLQDHNIEKGALSSYVLIATNVLLCTSRLHNRTCWSSCYQQSCCT</sequence>
<keyword evidence="2" id="KW-1185">Reference proteome</keyword>
<dbReference type="PANTHER" id="PTHR12029:SF11">
    <property type="entry name" value="METHYLTRANSFERASE TARBP1-RELATED"/>
    <property type="match status" value="1"/>
</dbReference>
<evidence type="ECO:0000313" key="1">
    <source>
        <dbReference type="EMBL" id="CAK9256653.1"/>
    </source>
</evidence>
<accession>A0ABP0VQA0</accession>
<organism evidence="1 2">
    <name type="scientific">Sphagnum jensenii</name>
    <dbReference type="NCBI Taxonomy" id="128206"/>
    <lineage>
        <taxon>Eukaryota</taxon>
        <taxon>Viridiplantae</taxon>
        <taxon>Streptophyta</taxon>
        <taxon>Embryophyta</taxon>
        <taxon>Bryophyta</taxon>
        <taxon>Sphagnophytina</taxon>
        <taxon>Sphagnopsida</taxon>
        <taxon>Sphagnales</taxon>
        <taxon>Sphagnaceae</taxon>
        <taxon>Sphagnum</taxon>
    </lineage>
</organism>
<protein>
    <submittedName>
        <fullName evidence="1">Uncharacterized protein</fullName>
    </submittedName>
</protein>
<dbReference type="EMBL" id="OZ020105">
    <property type="protein sequence ID" value="CAK9256653.1"/>
    <property type="molecule type" value="Genomic_DNA"/>
</dbReference>